<dbReference type="OrthoDB" id="2507140at2759"/>
<evidence type="ECO:0000256" key="2">
    <source>
        <dbReference type="SAM" id="SignalP"/>
    </source>
</evidence>
<evidence type="ECO:0000313" key="4">
    <source>
        <dbReference type="Proteomes" id="UP000256690"/>
    </source>
</evidence>
<gene>
    <name evidence="3" type="ORF">DSM5745_06266</name>
</gene>
<dbReference type="GeneID" id="38116636"/>
<dbReference type="EMBL" id="PVWQ01000007">
    <property type="protein sequence ID" value="RDW76274.1"/>
    <property type="molecule type" value="Genomic_DNA"/>
</dbReference>
<name>A0A3D8RQW9_9EURO</name>
<sequence length="169" mass="17391">MRLISFISALVSASVCVLAQDATSTTTATQSTSTCLAQNILDTCRESIQTRVDACGANEWRCLCDETTNLLTCYDNCPDDGGRNGVSQQQVSYCNAADQLEPTTTTSTTTATTTSSRTSSATETETEVTGTNTSDGAAASETADDAAGRVQLGLLGVGAGVGLAVLRVL</sequence>
<feature type="signal peptide" evidence="2">
    <location>
        <begin position="1"/>
        <end position="19"/>
    </location>
</feature>
<accession>A0A3D8RQW9</accession>
<feature type="region of interest" description="Disordered" evidence="1">
    <location>
        <begin position="104"/>
        <end position="142"/>
    </location>
</feature>
<evidence type="ECO:0008006" key="5">
    <source>
        <dbReference type="Google" id="ProtNLM"/>
    </source>
</evidence>
<dbReference type="STRING" id="1810919.A0A3D8RQW9"/>
<dbReference type="AlphaFoldDB" id="A0A3D8RQW9"/>
<feature type="chain" id="PRO_5017637098" description="GPI anchored serine-threonine rich protein" evidence="2">
    <location>
        <begin position="20"/>
        <end position="169"/>
    </location>
</feature>
<dbReference type="Proteomes" id="UP000256690">
    <property type="component" value="Unassembled WGS sequence"/>
</dbReference>
<evidence type="ECO:0000313" key="3">
    <source>
        <dbReference type="EMBL" id="RDW76274.1"/>
    </source>
</evidence>
<organism evidence="3 4">
    <name type="scientific">Aspergillus mulundensis</name>
    <dbReference type="NCBI Taxonomy" id="1810919"/>
    <lineage>
        <taxon>Eukaryota</taxon>
        <taxon>Fungi</taxon>
        <taxon>Dikarya</taxon>
        <taxon>Ascomycota</taxon>
        <taxon>Pezizomycotina</taxon>
        <taxon>Eurotiomycetes</taxon>
        <taxon>Eurotiomycetidae</taxon>
        <taxon>Eurotiales</taxon>
        <taxon>Aspergillaceae</taxon>
        <taxon>Aspergillus</taxon>
        <taxon>Aspergillus subgen. Nidulantes</taxon>
    </lineage>
</organism>
<keyword evidence="2" id="KW-0732">Signal</keyword>
<dbReference type="RefSeq" id="XP_026602586.1">
    <property type="nucleotide sequence ID" value="XM_026748282.1"/>
</dbReference>
<comment type="caution">
    <text evidence="3">The sequence shown here is derived from an EMBL/GenBank/DDBJ whole genome shotgun (WGS) entry which is preliminary data.</text>
</comment>
<proteinExistence type="predicted"/>
<protein>
    <recommendedName>
        <fullName evidence="5">GPI anchored serine-threonine rich protein</fullName>
    </recommendedName>
</protein>
<reference evidence="3 4" key="1">
    <citation type="journal article" date="2018" name="IMA Fungus">
        <title>IMA Genome-F 9: Draft genome sequence of Annulohypoxylon stygium, Aspergillus mulundensis, Berkeleyomyces basicola (syn. Thielaviopsis basicola), Ceratocystis smalleyi, two Cercospora beticola strains, Coleophoma cylindrospora, Fusarium fracticaudum, Phialophora cf. hyalina, and Morchella septimelata.</title>
        <authorList>
            <person name="Wingfield B.D."/>
            <person name="Bills G.F."/>
            <person name="Dong Y."/>
            <person name="Huang W."/>
            <person name="Nel W.J."/>
            <person name="Swalarsk-Parry B.S."/>
            <person name="Vaghefi N."/>
            <person name="Wilken P.M."/>
            <person name="An Z."/>
            <person name="de Beer Z.W."/>
            <person name="De Vos L."/>
            <person name="Chen L."/>
            <person name="Duong T.A."/>
            <person name="Gao Y."/>
            <person name="Hammerbacher A."/>
            <person name="Kikkert J.R."/>
            <person name="Li Y."/>
            <person name="Li H."/>
            <person name="Li K."/>
            <person name="Li Q."/>
            <person name="Liu X."/>
            <person name="Ma X."/>
            <person name="Naidoo K."/>
            <person name="Pethybridge S.J."/>
            <person name="Sun J."/>
            <person name="Steenkamp E.T."/>
            <person name="van der Nest M.A."/>
            <person name="van Wyk S."/>
            <person name="Wingfield M.J."/>
            <person name="Xiong C."/>
            <person name="Yue Q."/>
            <person name="Zhang X."/>
        </authorList>
    </citation>
    <scope>NUCLEOTIDE SEQUENCE [LARGE SCALE GENOMIC DNA]</scope>
    <source>
        <strain evidence="3 4">DSM 5745</strain>
    </source>
</reference>
<feature type="compositionally biased region" description="Low complexity" evidence="1">
    <location>
        <begin position="104"/>
        <end position="141"/>
    </location>
</feature>
<evidence type="ECO:0000256" key="1">
    <source>
        <dbReference type="SAM" id="MobiDB-lite"/>
    </source>
</evidence>
<keyword evidence="4" id="KW-1185">Reference proteome</keyword>